<keyword evidence="8 14" id="KW-0378">Hydrolase</keyword>
<comment type="similarity">
    <text evidence="2 14">Belongs to the XPG/RAD2 endonuclease family. EXO1 subfamily.</text>
</comment>
<evidence type="ECO:0000256" key="5">
    <source>
        <dbReference type="ARBA" id="ARBA00022723"/>
    </source>
</evidence>
<dbReference type="InterPro" id="IPR036279">
    <property type="entry name" value="5-3_exonuclease_C_sf"/>
</dbReference>
<keyword evidence="4 14" id="KW-0540">Nuclease</keyword>
<organism evidence="17 18">
    <name type="scientific">Heracleum sosnowskyi</name>
    <dbReference type="NCBI Taxonomy" id="360622"/>
    <lineage>
        <taxon>Eukaryota</taxon>
        <taxon>Viridiplantae</taxon>
        <taxon>Streptophyta</taxon>
        <taxon>Embryophyta</taxon>
        <taxon>Tracheophyta</taxon>
        <taxon>Spermatophyta</taxon>
        <taxon>Magnoliopsida</taxon>
        <taxon>eudicotyledons</taxon>
        <taxon>Gunneridae</taxon>
        <taxon>Pentapetalae</taxon>
        <taxon>asterids</taxon>
        <taxon>campanulids</taxon>
        <taxon>Apiales</taxon>
        <taxon>Apiaceae</taxon>
        <taxon>Apioideae</taxon>
        <taxon>apioid superclade</taxon>
        <taxon>Tordylieae</taxon>
        <taxon>Tordyliinae</taxon>
        <taxon>Heracleum</taxon>
    </lineage>
</organism>
<comment type="function">
    <text evidence="13">Putative 5'-&gt;3' double-stranded DNA exonuclease which may also contain a cryptic 3'-&gt;5' double-stranded DNA exonuclease activity. May be involved in DNA mismatch repair (MMR).</text>
</comment>
<dbReference type="InterPro" id="IPR019974">
    <property type="entry name" value="XPG_CS"/>
</dbReference>
<keyword evidence="11 14" id="KW-0234">DNA repair</keyword>
<dbReference type="GO" id="GO:0046872">
    <property type="term" value="F:metal ion binding"/>
    <property type="evidence" value="ECO:0007669"/>
    <property type="project" value="UniProtKB-UniRule"/>
</dbReference>
<dbReference type="SUPFAM" id="SSF88723">
    <property type="entry name" value="PIN domain-like"/>
    <property type="match status" value="1"/>
</dbReference>
<dbReference type="PRINTS" id="PR00853">
    <property type="entry name" value="XPGRADSUPER"/>
</dbReference>
<comment type="function">
    <text evidence="14">5'-&gt;3' double-stranded DNA exonuclease which may also possess a cryptic 3'-&gt;5' double-stranded DNA exonuclease activity. Functions in DNA mismatch repair.</text>
</comment>
<evidence type="ECO:0000256" key="6">
    <source>
        <dbReference type="ARBA" id="ARBA00022763"/>
    </source>
</evidence>
<evidence type="ECO:0000256" key="12">
    <source>
        <dbReference type="ARBA" id="ARBA00023242"/>
    </source>
</evidence>
<dbReference type="PANTHER" id="PTHR11081:SF8">
    <property type="entry name" value="EXONUCLEASE 1"/>
    <property type="match status" value="1"/>
</dbReference>
<keyword evidence="10 14" id="KW-0267">Excision nuclease</keyword>
<evidence type="ECO:0000256" key="8">
    <source>
        <dbReference type="ARBA" id="ARBA00022801"/>
    </source>
</evidence>
<evidence type="ECO:0000256" key="2">
    <source>
        <dbReference type="ARBA" id="ARBA00010563"/>
    </source>
</evidence>
<evidence type="ECO:0000256" key="14">
    <source>
        <dbReference type="RuleBase" id="RU910737"/>
    </source>
</evidence>
<dbReference type="SMART" id="SM00485">
    <property type="entry name" value="XPGN"/>
    <property type="match status" value="1"/>
</dbReference>
<dbReference type="GO" id="GO:0035312">
    <property type="term" value="F:5'-3' DNA exonuclease activity"/>
    <property type="evidence" value="ECO:0007669"/>
    <property type="project" value="UniProtKB-UniRule"/>
</dbReference>
<keyword evidence="6 14" id="KW-0227">DNA damage</keyword>
<dbReference type="GO" id="GO:0003677">
    <property type="term" value="F:DNA binding"/>
    <property type="evidence" value="ECO:0007669"/>
    <property type="project" value="UniProtKB-UniRule"/>
</dbReference>
<proteinExistence type="inferred from homology"/>
<evidence type="ECO:0000313" key="17">
    <source>
        <dbReference type="EMBL" id="KAK1388191.1"/>
    </source>
</evidence>
<sequence>MGIKDLLRFLKPYVEPIHIKKYAGKRVGIDAYSWLHKGAYSCSMELCLNMDGDKKLQYLKYFMHRINLLRYHKITPVVVFDGGNLPCKAGTENERYMKRKMNRDLAMENKKNGNISAASELFRRAVSITPAMAHQLIQILRSENVEFVVAPYEADAQLAYLSTIEAEQGGIDAVISEDSDLLAYGCPAVIFKMDRDGNGDEIVLDKLFDSVSCLPSFRNFDINLFLGMCVLAGCDFLPSIPGIGISKAYLLVSKYRNLDRVLSVLKFEKGNQVPEDYVKSFKEAIAVFQHARIYDTLSKTLKHMKPLSEATLETLGNELDFLGPDISPSMAISIAEGKLNPCTMKAFPSSDTSYTTTFHNDKLLRDEMKIMASQESCFTVVSSHKSIGKRVTVMEKEPVLEEMKHLCETERNKYLHESLALEKLVMPFRSGSAGEITLVTEKNLPVLPDNNPFKKRKVNKHLVLDDDQAKGFIEEDSLVTEVECLEMGNLDELVLDNDQTESFNKQSSTVTKVESLELFYATPDSQKSVKSKPMKITEVKKGKLVKKIKKSDGTNSENRKHSILNFFSKV</sequence>
<evidence type="ECO:0000256" key="11">
    <source>
        <dbReference type="ARBA" id="ARBA00023204"/>
    </source>
</evidence>
<dbReference type="InterPro" id="IPR006084">
    <property type="entry name" value="XPG/Rad2"/>
</dbReference>
<comment type="caution">
    <text evidence="17">The sequence shown here is derived from an EMBL/GenBank/DDBJ whole genome shotgun (WGS) entry which is preliminary data.</text>
</comment>
<evidence type="ECO:0000259" key="16">
    <source>
        <dbReference type="SMART" id="SM00485"/>
    </source>
</evidence>
<reference evidence="17" key="1">
    <citation type="submission" date="2023-02" db="EMBL/GenBank/DDBJ databases">
        <title>Genome of toxic invasive species Heracleum sosnowskyi carries increased number of genes despite the absence of recent whole-genome duplications.</title>
        <authorList>
            <person name="Schelkunov M."/>
            <person name="Shtratnikova V."/>
            <person name="Makarenko M."/>
            <person name="Klepikova A."/>
            <person name="Omelchenko D."/>
            <person name="Novikova G."/>
            <person name="Obukhova E."/>
            <person name="Bogdanov V."/>
            <person name="Penin A."/>
            <person name="Logacheva M."/>
        </authorList>
    </citation>
    <scope>NUCLEOTIDE SEQUENCE</scope>
    <source>
        <strain evidence="17">Hsosn_3</strain>
        <tissue evidence="17">Leaf</tissue>
    </source>
</reference>
<name>A0AAD8IMG4_9APIA</name>
<evidence type="ECO:0000256" key="10">
    <source>
        <dbReference type="ARBA" id="ARBA00022881"/>
    </source>
</evidence>
<dbReference type="GO" id="GO:0005634">
    <property type="term" value="C:nucleus"/>
    <property type="evidence" value="ECO:0007669"/>
    <property type="project" value="UniProtKB-SubCell"/>
</dbReference>
<dbReference type="Pfam" id="PF00867">
    <property type="entry name" value="XPG_I"/>
    <property type="match status" value="1"/>
</dbReference>
<keyword evidence="12 14" id="KW-0539">Nucleus</keyword>
<dbReference type="CDD" id="cd09901">
    <property type="entry name" value="H3TH_FEN1-like"/>
    <property type="match status" value="1"/>
</dbReference>
<dbReference type="FunFam" id="1.10.150.20:FF:000011">
    <property type="entry name" value="exonuclease 1"/>
    <property type="match status" value="1"/>
</dbReference>
<dbReference type="GO" id="GO:0006281">
    <property type="term" value="P:DNA repair"/>
    <property type="evidence" value="ECO:0007669"/>
    <property type="project" value="UniProtKB-UniRule"/>
</dbReference>
<keyword evidence="18" id="KW-1185">Reference proteome</keyword>
<dbReference type="EMBL" id="JAUIZM010000004">
    <property type="protein sequence ID" value="KAK1388191.1"/>
    <property type="molecule type" value="Genomic_DNA"/>
</dbReference>
<evidence type="ECO:0000256" key="7">
    <source>
        <dbReference type="ARBA" id="ARBA00022769"/>
    </source>
</evidence>
<keyword evidence="5 14" id="KW-0479">Metal-binding</keyword>
<dbReference type="InterPro" id="IPR044752">
    <property type="entry name" value="PIN-like_EXO1"/>
</dbReference>
<dbReference type="GO" id="GO:0017108">
    <property type="term" value="F:5'-flap endonuclease activity"/>
    <property type="evidence" value="ECO:0007669"/>
    <property type="project" value="TreeGrafter"/>
</dbReference>
<keyword evidence="14 17" id="KW-0269">Exonuclease</keyword>
<dbReference type="CDD" id="cd09857">
    <property type="entry name" value="PIN_EXO1"/>
    <property type="match status" value="1"/>
</dbReference>
<dbReference type="InterPro" id="IPR029060">
    <property type="entry name" value="PIN-like_dom_sf"/>
</dbReference>
<dbReference type="Pfam" id="PF00752">
    <property type="entry name" value="XPG_N"/>
    <property type="match status" value="1"/>
</dbReference>
<dbReference type="FunFam" id="3.40.50.1010:FF:000002">
    <property type="entry name" value="Exonuclease 1, putative"/>
    <property type="match status" value="1"/>
</dbReference>
<keyword evidence="14" id="KW-0238">DNA-binding</keyword>
<feature type="domain" description="XPG N-terminal" evidence="16">
    <location>
        <begin position="1"/>
        <end position="102"/>
    </location>
</feature>
<dbReference type="SUPFAM" id="SSF47807">
    <property type="entry name" value="5' to 3' exonuclease, C-terminal subdomain"/>
    <property type="match status" value="1"/>
</dbReference>
<evidence type="ECO:0000259" key="15">
    <source>
        <dbReference type="SMART" id="SM00484"/>
    </source>
</evidence>
<dbReference type="InterPro" id="IPR008918">
    <property type="entry name" value="HhH2"/>
</dbReference>
<protein>
    <recommendedName>
        <fullName evidence="3 14">Exonuclease 1</fullName>
        <ecNumber evidence="14">3.1.-.-</ecNumber>
    </recommendedName>
</protein>
<dbReference type="Gene3D" id="1.10.150.20">
    <property type="entry name" value="5' to 3' exonuclease, C-terminal subdomain"/>
    <property type="match status" value="1"/>
</dbReference>
<reference evidence="17" key="2">
    <citation type="submission" date="2023-05" db="EMBL/GenBank/DDBJ databases">
        <authorList>
            <person name="Schelkunov M.I."/>
        </authorList>
    </citation>
    <scope>NUCLEOTIDE SEQUENCE</scope>
    <source>
        <strain evidence="17">Hsosn_3</strain>
        <tissue evidence="17">Leaf</tissue>
    </source>
</reference>
<keyword evidence="7 14" id="KW-0228">DNA excision</keyword>
<dbReference type="InterPro" id="IPR006086">
    <property type="entry name" value="XPG-I_dom"/>
</dbReference>
<dbReference type="InterPro" id="IPR006085">
    <property type="entry name" value="XPG_DNA_repair_N"/>
</dbReference>
<gene>
    <name evidence="17" type="ORF">POM88_016369</name>
</gene>
<evidence type="ECO:0000256" key="9">
    <source>
        <dbReference type="ARBA" id="ARBA00022842"/>
    </source>
</evidence>
<evidence type="ECO:0000313" key="18">
    <source>
        <dbReference type="Proteomes" id="UP001237642"/>
    </source>
</evidence>
<accession>A0AAD8IMG4</accession>
<dbReference type="Proteomes" id="UP001237642">
    <property type="component" value="Unassembled WGS sequence"/>
</dbReference>
<evidence type="ECO:0000256" key="1">
    <source>
        <dbReference type="ARBA" id="ARBA00004123"/>
    </source>
</evidence>
<feature type="domain" description="XPG-I" evidence="15">
    <location>
        <begin position="141"/>
        <end position="213"/>
    </location>
</feature>
<evidence type="ECO:0000256" key="3">
    <source>
        <dbReference type="ARBA" id="ARBA00020324"/>
    </source>
</evidence>
<dbReference type="PANTHER" id="PTHR11081">
    <property type="entry name" value="FLAP ENDONUCLEASE FAMILY MEMBER"/>
    <property type="match status" value="1"/>
</dbReference>
<dbReference type="AlphaFoldDB" id="A0AAD8IMG4"/>
<dbReference type="PROSITE" id="PS00842">
    <property type="entry name" value="XPG_2"/>
    <property type="match status" value="1"/>
</dbReference>
<dbReference type="SMART" id="SM00279">
    <property type="entry name" value="HhH2"/>
    <property type="match status" value="1"/>
</dbReference>
<evidence type="ECO:0000256" key="13">
    <source>
        <dbReference type="ARBA" id="ARBA00060210"/>
    </source>
</evidence>
<evidence type="ECO:0000256" key="4">
    <source>
        <dbReference type="ARBA" id="ARBA00022722"/>
    </source>
</evidence>
<comment type="cofactor">
    <cofactor evidence="14">
        <name>Mg(2+)</name>
        <dbReference type="ChEBI" id="CHEBI:18420"/>
    </cofactor>
    <text evidence="14">Binds 2 magnesium ions per subunit. They probably participate in the reaction catalyzed by the enzyme. May bind an additional third magnesium ion after substrate binding.</text>
</comment>
<dbReference type="Gene3D" id="3.40.50.1010">
    <property type="entry name" value="5'-nuclease"/>
    <property type="match status" value="1"/>
</dbReference>
<dbReference type="EC" id="3.1.-.-" evidence="14"/>
<comment type="subcellular location">
    <subcellularLocation>
        <location evidence="1 14">Nucleus</location>
    </subcellularLocation>
</comment>
<keyword evidence="9 14" id="KW-0460">Magnesium</keyword>
<dbReference type="SMART" id="SM00484">
    <property type="entry name" value="XPGI"/>
    <property type="match status" value="1"/>
</dbReference>